<dbReference type="OrthoDB" id="823362at2"/>
<organism evidence="1 2">
    <name type="scientific">Nonlabens ponticola</name>
    <dbReference type="NCBI Taxonomy" id="2496866"/>
    <lineage>
        <taxon>Bacteria</taxon>
        <taxon>Pseudomonadati</taxon>
        <taxon>Bacteroidota</taxon>
        <taxon>Flavobacteriia</taxon>
        <taxon>Flavobacteriales</taxon>
        <taxon>Flavobacteriaceae</taxon>
        <taxon>Nonlabens</taxon>
    </lineage>
</organism>
<evidence type="ECO:0000313" key="2">
    <source>
        <dbReference type="Proteomes" id="UP000279600"/>
    </source>
</evidence>
<dbReference type="RefSeq" id="WP_126446906.1">
    <property type="nucleotide sequence ID" value="NZ_CP034549.1"/>
</dbReference>
<keyword evidence="2" id="KW-1185">Reference proteome</keyword>
<accession>A0A3S9MY26</accession>
<reference evidence="1 2" key="1">
    <citation type="submission" date="2018-12" db="EMBL/GenBank/DDBJ databases">
        <title>Complete genome of Nonlabens sp. MJ115.</title>
        <authorList>
            <person name="Choi H.S."/>
            <person name="Jung J."/>
        </authorList>
    </citation>
    <scope>NUCLEOTIDE SEQUENCE [LARGE SCALE GENOMIC DNA]</scope>
    <source>
        <strain evidence="1 2">MJ115</strain>
    </source>
</reference>
<gene>
    <name evidence="1" type="ORF">EJ995_06790</name>
</gene>
<dbReference type="AlphaFoldDB" id="A0A3S9MY26"/>
<proteinExistence type="predicted"/>
<dbReference type="EMBL" id="CP034549">
    <property type="protein sequence ID" value="AZQ43953.1"/>
    <property type="molecule type" value="Genomic_DNA"/>
</dbReference>
<dbReference type="Proteomes" id="UP000279600">
    <property type="component" value="Chromosome"/>
</dbReference>
<protein>
    <submittedName>
        <fullName evidence="1">Uncharacterized protein</fullName>
    </submittedName>
</protein>
<dbReference type="KEGG" id="noj:EJ995_06790"/>
<sequence length="172" mass="20473">MAHIVSSCGANNVDKNSQKEDWTLDYERHGFLNTQNIDFLKKYYDWNDEELLYIFAMHDPRICGFRRSELPTAEQRIAESRNTENIYFDYIIQDSKKVVHVDLVEQIGVNTNKLNKDFHPDYNNYLQKNFFTKPDNCIAILVINQKGEYYQDGWHISKEQISNYSLWLTEDD</sequence>
<evidence type="ECO:0000313" key="1">
    <source>
        <dbReference type="EMBL" id="AZQ43953.1"/>
    </source>
</evidence>
<name>A0A3S9MY26_9FLAO</name>